<protein>
    <recommendedName>
        <fullName evidence="1">AAA+ ATPase domain-containing protein</fullName>
    </recommendedName>
</protein>
<dbReference type="PANTHER" id="PTHR43718">
    <property type="entry name" value="LON PROTEASE"/>
    <property type="match status" value="1"/>
</dbReference>
<dbReference type="AlphaFoldDB" id="A0A2M8KS08"/>
<dbReference type="InterPro" id="IPR003593">
    <property type="entry name" value="AAA+_ATPase"/>
</dbReference>
<evidence type="ECO:0000259" key="1">
    <source>
        <dbReference type="SMART" id="SM00382"/>
    </source>
</evidence>
<name>A0A2M8KS08_9BACT</name>
<dbReference type="SMART" id="SM00382">
    <property type="entry name" value="AAA"/>
    <property type="match status" value="1"/>
</dbReference>
<dbReference type="Pfam" id="PF00004">
    <property type="entry name" value="AAA"/>
    <property type="match status" value="1"/>
</dbReference>
<dbReference type="Gene3D" id="3.40.50.300">
    <property type="entry name" value="P-loop containing nucleotide triphosphate hydrolases"/>
    <property type="match status" value="1"/>
</dbReference>
<dbReference type="InterPro" id="IPR003959">
    <property type="entry name" value="ATPase_AAA_core"/>
</dbReference>
<organism evidence="2 3">
    <name type="scientific">Candidatus Roizmanbacteria bacterium CG10_big_fil_rev_8_21_14_0_10_39_6</name>
    <dbReference type="NCBI Taxonomy" id="1974853"/>
    <lineage>
        <taxon>Bacteria</taxon>
        <taxon>Candidatus Roizmaniibacteriota</taxon>
    </lineage>
</organism>
<reference evidence="3" key="1">
    <citation type="submission" date="2017-09" db="EMBL/GenBank/DDBJ databases">
        <title>Depth-based differentiation of microbial function through sediment-hosted aquifers and enrichment of novel symbionts in the deep terrestrial subsurface.</title>
        <authorList>
            <person name="Probst A.J."/>
            <person name="Ladd B."/>
            <person name="Jarett J.K."/>
            <person name="Geller-Mcgrath D.E."/>
            <person name="Sieber C.M.K."/>
            <person name="Emerson J.B."/>
            <person name="Anantharaman K."/>
            <person name="Thomas B.C."/>
            <person name="Malmstrom R."/>
            <person name="Stieglmeier M."/>
            <person name="Klingl A."/>
            <person name="Woyke T."/>
            <person name="Ryan C.M."/>
            <person name="Banfield J.F."/>
        </authorList>
    </citation>
    <scope>NUCLEOTIDE SEQUENCE [LARGE SCALE GENOMIC DNA]</scope>
</reference>
<sequence>MQFQVSQLKDKVFSAKLPEDLTVKLTDQLDRLEFVMKAGGGSSFTAYDQIERYVTWVLSLPWNSESIDTLEISRARSIFDKNHYGLDNIKKRILEYMSVIILQRHKALNNIAEGEFSPIENIKQVSATVKFHAPILCFVGLVGTGKTTMAVSMAEALNRKLVRIPFGGLSSGLDLRGLSRTHTEAEPGIVMRSLRRVGVRNPIILLDELDRVSDEKRNEIMGVLVELLDPEQNKAFVDHYIDYPFDISDAIFVATANNTNKIATAVLDRMEIIQMPSYSDEEKLYIAKEYLLPRAIKEVALDTNTLRIEENVWPLIIRPLGFDPGIRTLNRRIQGMVRKCAWKILNHDGTQFLVTDRNYREFLET</sequence>
<evidence type="ECO:0000313" key="2">
    <source>
        <dbReference type="EMBL" id="PJE62714.1"/>
    </source>
</evidence>
<gene>
    <name evidence="2" type="ORF">COU88_03500</name>
</gene>
<dbReference type="Gene3D" id="1.10.8.60">
    <property type="match status" value="1"/>
</dbReference>
<evidence type="ECO:0000313" key="3">
    <source>
        <dbReference type="Proteomes" id="UP000229554"/>
    </source>
</evidence>
<accession>A0A2M8KS08</accession>
<dbReference type="PANTHER" id="PTHR43718:SF2">
    <property type="entry name" value="LON PROTEASE HOMOLOG, MITOCHONDRIAL"/>
    <property type="match status" value="1"/>
</dbReference>
<comment type="caution">
    <text evidence="2">The sequence shown here is derived from an EMBL/GenBank/DDBJ whole genome shotgun (WGS) entry which is preliminary data.</text>
</comment>
<dbReference type="GO" id="GO:0004176">
    <property type="term" value="F:ATP-dependent peptidase activity"/>
    <property type="evidence" value="ECO:0007669"/>
    <property type="project" value="InterPro"/>
</dbReference>
<dbReference type="InterPro" id="IPR027417">
    <property type="entry name" value="P-loop_NTPase"/>
</dbReference>
<dbReference type="GO" id="GO:0005524">
    <property type="term" value="F:ATP binding"/>
    <property type="evidence" value="ECO:0007669"/>
    <property type="project" value="InterPro"/>
</dbReference>
<dbReference type="GO" id="GO:0004252">
    <property type="term" value="F:serine-type endopeptidase activity"/>
    <property type="evidence" value="ECO:0007669"/>
    <property type="project" value="InterPro"/>
</dbReference>
<dbReference type="GO" id="GO:0006515">
    <property type="term" value="P:protein quality control for misfolded or incompletely synthesized proteins"/>
    <property type="evidence" value="ECO:0007669"/>
    <property type="project" value="TreeGrafter"/>
</dbReference>
<dbReference type="EMBL" id="PFED01000139">
    <property type="protein sequence ID" value="PJE62714.1"/>
    <property type="molecule type" value="Genomic_DNA"/>
</dbReference>
<dbReference type="GO" id="GO:0016887">
    <property type="term" value="F:ATP hydrolysis activity"/>
    <property type="evidence" value="ECO:0007669"/>
    <property type="project" value="InterPro"/>
</dbReference>
<dbReference type="SUPFAM" id="SSF52540">
    <property type="entry name" value="P-loop containing nucleoside triphosphate hydrolases"/>
    <property type="match status" value="1"/>
</dbReference>
<feature type="domain" description="AAA+ ATPase" evidence="1">
    <location>
        <begin position="132"/>
        <end position="280"/>
    </location>
</feature>
<proteinExistence type="predicted"/>
<dbReference type="Proteomes" id="UP000229554">
    <property type="component" value="Unassembled WGS sequence"/>
</dbReference>
<dbReference type="InterPro" id="IPR027065">
    <property type="entry name" value="Lon_Prtase"/>
</dbReference>